<dbReference type="FunFam" id="1.10.510.10:FF:000060">
    <property type="entry name" value="G-type lectin S-receptor-like serine/threonine-protein kinase"/>
    <property type="match status" value="1"/>
</dbReference>
<dbReference type="Proteomes" id="UP000317650">
    <property type="component" value="Chromosome 8"/>
</dbReference>
<evidence type="ECO:0000256" key="10">
    <source>
        <dbReference type="ARBA" id="ARBA00023180"/>
    </source>
</evidence>
<dbReference type="GO" id="GO:0048544">
    <property type="term" value="P:recognition of pollen"/>
    <property type="evidence" value="ECO:0007669"/>
    <property type="project" value="InterPro"/>
</dbReference>
<evidence type="ECO:0000256" key="6">
    <source>
        <dbReference type="ARBA" id="ARBA00022741"/>
    </source>
</evidence>
<evidence type="ECO:0000313" key="15">
    <source>
        <dbReference type="Proteomes" id="UP000317650"/>
    </source>
</evidence>
<dbReference type="SUPFAM" id="SSF56112">
    <property type="entry name" value="Protein kinase-like (PK-like)"/>
    <property type="match status" value="1"/>
</dbReference>
<dbReference type="InterPro" id="IPR008271">
    <property type="entry name" value="Ser/Thr_kinase_AS"/>
</dbReference>
<dbReference type="SMART" id="SM00108">
    <property type="entry name" value="B_lectin"/>
    <property type="match status" value="1"/>
</dbReference>
<dbReference type="InterPro" id="IPR036426">
    <property type="entry name" value="Bulb-type_lectin_dom_sf"/>
</dbReference>
<dbReference type="PROSITE" id="PS00108">
    <property type="entry name" value="PROTEIN_KINASE_ST"/>
    <property type="match status" value="1"/>
</dbReference>
<keyword evidence="10" id="KW-0325">Glycoprotein</keyword>
<dbReference type="Gene3D" id="1.10.510.10">
    <property type="entry name" value="Transferase(Phosphotransferase) domain 1"/>
    <property type="match status" value="1"/>
</dbReference>
<dbReference type="PROSITE" id="PS50011">
    <property type="entry name" value="PROTEIN_KINASE_DOM"/>
    <property type="match status" value="1"/>
</dbReference>
<accession>A0A4S8K1U9</accession>
<dbReference type="AlphaFoldDB" id="A0A4S8K1U9"/>
<keyword evidence="6" id="KW-0547">Nucleotide-binding</keyword>
<keyword evidence="9" id="KW-1015">Disulfide bond</keyword>
<keyword evidence="7" id="KW-0418">Kinase</keyword>
<feature type="domain" description="Apple" evidence="13">
    <location>
        <begin position="252"/>
        <end position="340"/>
    </location>
</feature>
<dbReference type="GO" id="GO:0005524">
    <property type="term" value="F:ATP binding"/>
    <property type="evidence" value="ECO:0007669"/>
    <property type="project" value="UniProtKB-KW"/>
</dbReference>
<keyword evidence="2" id="KW-1003">Cell membrane</keyword>
<keyword evidence="8" id="KW-0067">ATP-binding</keyword>
<reference evidence="14 15" key="1">
    <citation type="journal article" date="2019" name="Nat. Plants">
        <title>Genome sequencing of Musa balbisiana reveals subgenome evolution and function divergence in polyploid bananas.</title>
        <authorList>
            <person name="Yao X."/>
        </authorList>
    </citation>
    <scope>NUCLEOTIDE SEQUENCE [LARGE SCALE GENOMIC DNA]</scope>
    <source>
        <strain evidence="15">cv. DH-PKW</strain>
        <tissue evidence="14">Leaves</tissue>
    </source>
</reference>
<feature type="domain" description="Protein kinase" evidence="11">
    <location>
        <begin position="318"/>
        <end position="626"/>
    </location>
</feature>
<proteinExistence type="predicted"/>
<dbReference type="SMART" id="SM00220">
    <property type="entry name" value="S_TKc"/>
    <property type="match status" value="1"/>
</dbReference>
<dbReference type="GO" id="GO:0051707">
    <property type="term" value="P:response to other organism"/>
    <property type="evidence" value="ECO:0007669"/>
    <property type="project" value="UniProtKB-ARBA"/>
</dbReference>
<sequence>MWYNDIPEKSVIWVANRDKPITDSSATLRISDDSNLVVVDAKGGLLWSSNLSGLGAPGSDAAAVLLDSGNLLKIQYNCRSHSAIYITSWKDADDPSPGDYSLGVDPSTCLQYLIWWKSKPYWRSQVWTGNFFYGDRVQNPNSVGYITVIKDEDMMSVTLTVSDRSPHIRYTMNYSGRKEALIWDDSSKHWRTLSLPKDGCERYGWCGGFAYCDTTNSVSECRCLVGFEPKVENEWESGKNSSGCIRKKALRCGDDGDGFVKVGSMKLPDHFVSLNNTNISGCRSQCLDNCSCTAYAYSKLPVGNANISRCLVWMGELIDTNKILNTAHASEALSAIIRDTRPGSKSKSRKVAIAASLSAALFSLACIFVLWRSGKVLKDEFVEGETDRDPELPQIDFGNLLLATNNFSESNKLGKGGFGIVYKVKDPTQKTKLDWGKRFNIIKGIARALLYLHQDSRLRIIHRDLKASNVLLDEEMNPKVSDFGLARIFGGNQDEANTDRVVGTYGYMSPEYAMEGLFSVKSDVYSYGVLLLEIVSGFRNSSFPLAMDSPNLLAYAWQLWNEGNAEDYVDPSIAGSWARAEVVRSIHVGLLCVQDSPSDRPAMSSVVFMLENEEATISAAPKQPVFTVRRNQNPHRGDSREDNIEMCSYNNVTITTAEGR</sequence>
<dbReference type="Pfam" id="PF01453">
    <property type="entry name" value="B_lectin"/>
    <property type="match status" value="1"/>
</dbReference>
<evidence type="ECO:0008006" key="16">
    <source>
        <dbReference type="Google" id="ProtNLM"/>
    </source>
</evidence>
<dbReference type="Pfam" id="PF08276">
    <property type="entry name" value="PAN_2"/>
    <property type="match status" value="1"/>
</dbReference>
<dbReference type="SMART" id="SM00473">
    <property type="entry name" value="PAN_AP"/>
    <property type="match status" value="1"/>
</dbReference>
<name>A0A4S8K1U9_MUSBA</name>
<dbReference type="PANTHER" id="PTHR27002:SF932">
    <property type="entry name" value="RECEPTOR-LIKE SERINE_THREONINE-PROTEIN KINASE"/>
    <property type="match status" value="1"/>
</dbReference>
<evidence type="ECO:0000256" key="2">
    <source>
        <dbReference type="ARBA" id="ARBA00022475"/>
    </source>
</evidence>
<evidence type="ECO:0000256" key="8">
    <source>
        <dbReference type="ARBA" id="ARBA00022840"/>
    </source>
</evidence>
<dbReference type="GO" id="GO:0005886">
    <property type="term" value="C:plasma membrane"/>
    <property type="evidence" value="ECO:0007669"/>
    <property type="project" value="UniProtKB-SubCell"/>
</dbReference>
<keyword evidence="2" id="KW-0472">Membrane</keyword>
<evidence type="ECO:0000256" key="4">
    <source>
        <dbReference type="ARBA" id="ARBA00022679"/>
    </source>
</evidence>
<dbReference type="GO" id="GO:0004674">
    <property type="term" value="F:protein serine/threonine kinase activity"/>
    <property type="evidence" value="ECO:0007669"/>
    <property type="project" value="UniProtKB-KW"/>
</dbReference>
<protein>
    <recommendedName>
        <fullName evidence="16">Receptor-like serine/threonine-protein kinase</fullName>
    </recommendedName>
</protein>
<dbReference type="CDD" id="cd01098">
    <property type="entry name" value="PAN_AP_plant"/>
    <property type="match status" value="1"/>
</dbReference>
<dbReference type="InterPro" id="IPR000719">
    <property type="entry name" value="Prot_kinase_dom"/>
</dbReference>
<evidence type="ECO:0000259" key="11">
    <source>
        <dbReference type="PROSITE" id="PS50011"/>
    </source>
</evidence>
<keyword evidence="15" id="KW-1185">Reference proteome</keyword>
<dbReference type="InterPro" id="IPR011009">
    <property type="entry name" value="Kinase-like_dom_sf"/>
</dbReference>
<dbReference type="PROSITE" id="PS50927">
    <property type="entry name" value="BULB_LECTIN"/>
    <property type="match status" value="1"/>
</dbReference>
<comment type="subcellular location">
    <subcellularLocation>
        <location evidence="1">Cell membrane</location>
        <topology evidence="1">Single-pass type I membrane protein</topology>
    </subcellularLocation>
</comment>
<evidence type="ECO:0000256" key="5">
    <source>
        <dbReference type="ARBA" id="ARBA00022729"/>
    </source>
</evidence>
<dbReference type="PROSITE" id="PS50948">
    <property type="entry name" value="PAN"/>
    <property type="match status" value="1"/>
</dbReference>
<keyword evidence="5" id="KW-0732">Signal</keyword>
<evidence type="ECO:0000313" key="14">
    <source>
        <dbReference type="EMBL" id="THU68717.1"/>
    </source>
</evidence>
<dbReference type="InterPro" id="IPR000858">
    <property type="entry name" value="S_locus_glycoprot_dom"/>
</dbReference>
<comment type="caution">
    <text evidence="14">The sequence shown here is derived from an EMBL/GenBank/DDBJ whole genome shotgun (WGS) entry which is preliminary data.</text>
</comment>
<dbReference type="PANTHER" id="PTHR27002">
    <property type="entry name" value="RECEPTOR-LIKE SERINE/THREONINE-PROTEIN KINASE SD1-8"/>
    <property type="match status" value="1"/>
</dbReference>
<evidence type="ECO:0000256" key="3">
    <source>
        <dbReference type="ARBA" id="ARBA00022527"/>
    </source>
</evidence>
<evidence type="ECO:0000256" key="1">
    <source>
        <dbReference type="ARBA" id="ARBA00004251"/>
    </source>
</evidence>
<gene>
    <name evidence="14" type="ORF">C4D60_Mb08t06800</name>
</gene>
<dbReference type="Pfam" id="PF00069">
    <property type="entry name" value="Pkinase"/>
    <property type="match status" value="1"/>
</dbReference>
<dbReference type="Gene3D" id="2.90.10.10">
    <property type="entry name" value="Bulb-type lectin domain"/>
    <property type="match status" value="1"/>
</dbReference>
<keyword evidence="3" id="KW-0723">Serine/threonine-protein kinase</keyword>
<dbReference type="Pfam" id="PF00954">
    <property type="entry name" value="S_locus_glycop"/>
    <property type="match status" value="1"/>
</dbReference>
<evidence type="ECO:0000259" key="13">
    <source>
        <dbReference type="PROSITE" id="PS50948"/>
    </source>
</evidence>
<dbReference type="InterPro" id="IPR001480">
    <property type="entry name" value="Bulb-type_lectin_dom"/>
</dbReference>
<organism evidence="14 15">
    <name type="scientific">Musa balbisiana</name>
    <name type="common">Banana</name>
    <dbReference type="NCBI Taxonomy" id="52838"/>
    <lineage>
        <taxon>Eukaryota</taxon>
        <taxon>Viridiplantae</taxon>
        <taxon>Streptophyta</taxon>
        <taxon>Embryophyta</taxon>
        <taxon>Tracheophyta</taxon>
        <taxon>Spermatophyta</taxon>
        <taxon>Magnoliopsida</taxon>
        <taxon>Liliopsida</taxon>
        <taxon>Zingiberales</taxon>
        <taxon>Musaceae</taxon>
        <taxon>Musa</taxon>
    </lineage>
</organism>
<feature type="domain" description="Bulb-type lectin" evidence="12">
    <location>
        <begin position="1"/>
        <end position="86"/>
    </location>
</feature>
<evidence type="ECO:0000256" key="7">
    <source>
        <dbReference type="ARBA" id="ARBA00022777"/>
    </source>
</evidence>
<dbReference type="InterPro" id="IPR003609">
    <property type="entry name" value="Pan_app"/>
</dbReference>
<keyword evidence="4" id="KW-0808">Transferase</keyword>
<evidence type="ECO:0000259" key="12">
    <source>
        <dbReference type="PROSITE" id="PS50927"/>
    </source>
</evidence>
<dbReference type="EMBL" id="PYDT01000002">
    <property type="protein sequence ID" value="THU68717.1"/>
    <property type="molecule type" value="Genomic_DNA"/>
</dbReference>
<dbReference type="STRING" id="52838.A0A4S8K1U9"/>
<evidence type="ECO:0000256" key="9">
    <source>
        <dbReference type="ARBA" id="ARBA00023157"/>
    </source>
</evidence>
<dbReference type="SUPFAM" id="SSF51110">
    <property type="entry name" value="alpha-D-mannose-specific plant lectins"/>
    <property type="match status" value="1"/>
</dbReference>